<accession>B2ICK6</accession>
<dbReference type="eggNOG" id="ENOG5033EGQ">
    <property type="taxonomic scope" value="Bacteria"/>
</dbReference>
<dbReference type="AlphaFoldDB" id="B2ICK6"/>
<keyword evidence="3" id="KW-1185">Reference proteome</keyword>
<feature type="region of interest" description="Disordered" evidence="1">
    <location>
        <begin position="96"/>
        <end position="126"/>
    </location>
</feature>
<dbReference type="OrthoDB" id="8450621at2"/>
<dbReference type="RefSeq" id="WP_012383253.1">
    <property type="nucleotide sequence ID" value="NC_010581.1"/>
</dbReference>
<dbReference type="HOGENOM" id="CLU_1977242_0_0_5"/>
<proteinExistence type="predicted"/>
<organism evidence="2 3">
    <name type="scientific">Beijerinckia indica subsp. indica (strain ATCC 9039 / DSM 1715 / NCIMB 8712)</name>
    <dbReference type="NCBI Taxonomy" id="395963"/>
    <lineage>
        <taxon>Bacteria</taxon>
        <taxon>Pseudomonadati</taxon>
        <taxon>Pseudomonadota</taxon>
        <taxon>Alphaproteobacteria</taxon>
        <taxon>Hyphomicrobiales</taxon>
        <taxon>Beijerinckiaceae</taxon>
        <taxon>Beijerinckia</taxon>
    </lineage>
</organism>
<dbReference type="Proteomes" id="UP000001695">
    <property type="component" value="Chromosome"/>
</dbReference>
<protein>
    <submittedName>
        <fullName evidence="2">Uncharacterized protein</fullName>
    </submittedName>
</protein>
<reference evidence="2 3" key="2">
    <citation type="journal article" date="2010" name="J. Bacteriol.">
        <title>Complete genome sequence of Beijerinckia indica subsp. indica.</title>
        <authorList>
            <person name="Tamas I."/>
            <person name="Dedysh S.N."/>
            <person name="Liesack W."/>
            <person name="Stott M.B."/>
            <person name="Alam M."/>
            <person name="Murrell J.C."/>
            <person name="Dunfield P.F."/>
        </authorList>
    </citation>
    <scope>NUCLEOTIDE SEQUENCE [LARGE SCALE GENOMIC DNA]</scope>
    <source>
        <strain evidence="3">ATCC 9039 / DSM 1715 / NCIMB 8712</strain>
    </source>
</reference>
<gene>
    <name evidence="2" type="ordered locus">Bind_0239</name>
</gene>
<dbReference type="KEGG" id="bid:Bind_0239"/>
<dbReference type="EMBL" id="CP001016">
    <property type="protein sequence ID" value="ACB93895.1"/>
    <property type="molecule type" value="Genomic_DNA"/>
</dbReference>
<evidence type="ECO:0000256" key="1">
    <source>
        <dbReference type="SAM" id="MobiDB-lite"/>
    </source>
</evidence>
<evidence type="ECO:0000313" key="2">
    <source>
        <dbReference type="EMBL" id="ACB93895.1"/>
    </source>
</evidence>
<sequence>MSRDTCSHAALQRICLHSLKQIKGFEHVTEILVQWREPVGRDPCGRENLGQNPSSRDEAEYEANWTLAAVRPRVDNQVLRSARAMIEWLQQTYRLDGPPDSLREKTRRQRHSTAFPRDVLDKDFPG</sequence>
<evidence type="ECO:0000313" key="3">
    <source>
        <dbReference type="Proteomes" id="UP000001695"/>
    </source>
</evidence>
<reference evidence="3" key="1">
    <citation type="submission" date="2008-03" db="EMBL/GenBank/DDBJ databases">
        <title>Complete sequence of chromosome of Beijerinckia indica subsp. indica ATCC 9039.</title>
        <authorList>
            <consortium name="US DOE Joint Genome Institute"/>
            <person name="Copeland A."/>
            <person name="Lucas S."/>
            <person name="Lapidus A."/>
            <person name="Glavina del Rio T."/>
            <person name="Dalin E."/>
            <person name="Tice H."/>
            <person name="Bruce D."/>
            <person name="Goodwin L."/>
            <person name="Pitluck S."/>
            <person name="LaButti K."/>
            <person name="Schmutz J."/>
            <person name="Larimer F."/>
            <person name="Land M."/>
            <person name="Hauser L."/>
            <person name="Kyrpides N."/>
            <person name="Mikhailova N."/>
            <person name="Dunfield P.F."/>
            <person name="Dedysh S.N."/>
            <person name="Liesack W."/>
            <person name="Saw J.H."/>
            <person name="Alam M."/>
            <person name="Chen Y."/>
            <person name="Murrell J.C."/>
            <person name="Richardson P."/>
        </authorList>
    </citation>
    <scope>NUCLEOTIDE SEQUENCE [LARGE SCALE GENOMIC DNA]</scope>
    <source>
        <strain evidence="3">ATCC 9039 / DSM 1715 / NCIMB 8712</strain>
    </source>
</reference>
<name>B2ICK6_BEII9</name>